<dbReference type="InterPro" id="IPR001509">
    <property type="entry name" value="Epimerase_deHydtase"/>
</dbReference>
<dbReference type="KEGG" id="shd:SUTH_03382"/>
<evidence type="ECO:0000259" key="1">
    <source>
        <dbReference type="Pfam" id="PF01370"/>
    </source>
</evidence>
<dbReference type="EMBL" id="AP012547">
    <property type="protein sequence ID" value="BAO31152.1"/>
    <property type="molecule type" value="Genomic_DNA"/>
</dbReference>
<dbReference type="PANTHER" id="PTHR43245:SF51">
    <property type="entry name" value="SHORT CHAIN DEHYDROGENASE_REDUCTASE FAMILY 42E, MEMBER 2"/>
    <property type="match status" value="1"/>
</dbReference>
<reference evidence="2 3" key="1">
    <citation type="journal article" date="2014" name="Syst. Appl. Microbiol.">
        <title>Complete genomes of freshwater sulfur oxidizers Sulfuricella denitrificans skB26 and Sulfuritalea hydrogenivorans sk43H: genetic insights into the sulfur oxidation pathway of betaproteobacteria.</title>
        <authorList>
            <person name="Watanabe T."/>
            <person name="Kojima H."/>
            <person name="Fukui M."/>
        </authorList>
    </citation>
    <scope>NUCLEOTIDE SEQUENCE [LARGE SCALE GENOMIC DNA]</scope>
    <source>
        <strain evidence="2">DSM22779</strain>
    </source>
</reference>
<dbReference type="Gene3D" id="3.40.50.720">
    <property type="entry name" value="NAD(P)-binding Rossmann-like Domain"/>
    <property type="match status" value="1"/>
</dbReference>
<feature type="domain" description="NAD-dependent epimerase/dehydratase" evidence="1">
    <location>
        <begin position="120"/>
        <end position="206"/>
    </location>
</feature>
<dbReference type="InterPro" id="IPR050177">
    <property type="entry name" value="Lipid_A_modif_metabolic_enz"/>
</dbReference>
<dbReference type="InterPro" id="IPR036291">
    <property type="entry name" value="NAD(P)-bd_dom_sf"/>
</dbReference>
<dbReference type="PANTHER" id="PTHR43245">
    <property type="entry name" value="BIFUNCTIONAL POLYMYXIN RESISTANCE PROTEIN ARNA"/>
    <property type="match status" value="1"/>
</dbReference>
<dbReference type="STRING" id="1223802.SUTH_03382"/>
<organism evidence="2 3">
    <name type="scientific">Sulfuritalea hydrogenivorans sk43H</name>
    <dbReference type="NCBI Taxonomy" id="1223802"/>
    <lineage>
        <taxon>Bacteria</taxon>
        <taxon>Pseudomonadati</taxon>
        <taxon>Pseudomonadota</taxon>
        <taxon>Betaproteobacteria</taxon>
        <taxon>Nitrosomonadales</taxon>
        <taxon>Sterolibacteriaceae</taxon>
        <taxon>Sulfuritalea</taxon>
    </lineage>
</organism>
<keyword evidence="3" id="KW-1185">Reference proteome</keyword>
<protein>
    <submittedName>
        <fullName evidence="2">Putative nucleoside-diphosphate sugar epimerase</fullName>
    </submittedName>
</protein>
<sequence>MAAKPSDRICVTGATSTIGSLLLPMLREKGLSTLALGRKPVSGGAGDSWRYLDLADTAAGLGGIAADALIHTAALWLLPDWLEKFSACGVRRLIAFSSTSRFTKRASASSYELDVVGKLIAAEDQVAAECERLGIAWTIFRPTLIYGGHGGDRNVADIARLIRRFGFFPLFGAGGGLRQPVNARDLAVACVQSLDRAETHNKAYNLSGGETLAYVDMVRRIFETLGRRPIFIRIPFTAFRLAVLLARLHPRFAHLTPDMALRMEADLVFEHGEASRDFGYAPGKFDLAYLTAMH</sequence>
<dbReference type="Proteomes" id="UP000031637">
    <property type="component" value="Chromosome"/>
</dbReference>
<evidence type="ECO:0000313" key="3">
    <source>
        <dbReference type="Proteomes" id="UP000031637"/>
    </source>
</evidence>
<dbReference type="OrthoDB" id="5565437at2"/>
<name>W0SJA1_9PROT</name>
<proteinExistence type="predicted"/>
<accession>W0SJA1</accession>
<dbReference type="RefSeq" id="WP_041100908.1">
    <property type="nucleotide sequence ID" value="NZ_AP012547.1"/>
</dbReference>
<dbReference type="Pfam" id="PF01370">
    <property type="entry name" value="Epimerase"/>
    <property type="match status" value="1"/>
</dbReference>
<dbReference type="HOGENOM" id="CLU_007383_6_5_4"/>
<evidence type="ECO:0000313" key="2">
    <source>
        <dbReference type="EMBL" id="BAO31152.1"/>
    </source>
</evidence>
<dbReference type="SUPFAM" id="SSF51735">
    <property type="entry name" value="NAD(P)-binding Rossmann-fold domains"/>
    <property type="match status" value="1"/>
</dbReference>
<gene>
    <name evidence="2" type="ORF">SUTH_03382</name>
</gene>
<dbReference type="AlphaFoldDB" id="W0SJA1"/>